<dbReference type="AlphaFoldDB" id="A0A482VWQ3"/>
<dbReference type="STRING" id="1661398.A0A482VWQ3"/>
<dbReference type="EMBL" id="QDEB01060018">
    <property type="protein sequence ID" value="RZC36667.1"/>
    <property type="molecule type" value="Genomic_DNA"/>
</dbReference>
<protein>
    <submittedName>
        <fullName evidence="4">Ankyrin repeat domain containing protein</fullName>
    </submittedName>
</protein>
<keyword evidence="1" id="KW-0677">Repeat</keyword>
<dbReference type="PROSITE" id="PS50297">
    <property type="entry name" value="ANK_REP_REGION"/>
    <property type="match status" value="2"/>
</dbReference>
<feature type="repeat" description="ANK" evidence="3">
    <location>
        <begin position="65"/>
        <end position="97"/>
    </location>
</feature>
<organism evidence="4 5">
    <name type="scientific">Asbolus verrucosus</name>
    <name type="common">Desert ironclad beetle</name>
    <dbReference type="NCBI Taxonomy" id="1661398"/>
    <lineage>
        <taxon>Eukaryota</taxon>
        <taxon>Metazoa</taxon>
        <taxon>Ecdysozoa</taxon>
        <taxon>Arthropoda</taxon>
        <taxon>Hexapoda</taxon>
        <taxon>Insecta</taxon>
        <taxon>Pterygota</taxon>
        <taxon>Neoptera</taxon>
        <taxon>Endopterygota</taxon>
        <taxon>Coleoptera</taxon>
        <taxon>Polyphaga</taxon>
        <taxon>Cucujiformia</taxon>
        <taxon>Tenebrionidae</taxon>
        <taxon>Pimeliinae</taxon>
        <taxon>Asbolus</taxon>
    </lineage>
</organism>
<gene>
    <name evidence="4" type="ORF">BDFB_003078</name>
</gene>
<keyword evidence="2 3" id="KW-0040">ANK repeat</keyword>
<dbReference type="Pfam" id="PF00023">
    <property type="entry name" value="Ank"/>
    <property type="match status" value="1"/>
</dbReference>
<name>A0A482VWQ3_ASBVE</name>
<dbReference type="PANTHER" id="PTHR24198:SF165">
    <property type="entry name" value="ANKYRIN REPEAT-CONTAINING PROTEIN-RELATED"/>
    <property type="match status" value="1"/>
</dbReference>
<dbReference type="Gene3D" id="1.25.40.20">
    <property type="entry name" value="Ankyrin repeat-containing domain"/>
    <property type="match status" value="1"/>
</dbReference>
<dbReference type="InterPro" id="IPR002110">
    <property type="entry name" value="Ankyrin_rpt"/>
</dbReference>
<sequence>MSSFDLDKAFVSGSFSDDEEGIETERNPNDNPSKRILLAAENGRLETLKALLEENPELINVTDKEGYSPLHRACYGNHVETVKYLLQNGANIAAKTELQWEPLHSCCRWNHIESAQILLAEGADVNAPSEGGQTPLHIAASHGACYDMVQLLLMHPYINPNLKNISGETAFDIARRSSKYRNVFDMVDPLLDYNNIELN</sequence>
<evidence type="ECO:0000256" key="3">
    <source>
        <dbReference type="PROSITE-ProRule" id="PRU00023"/>
    </source>
</evidence>
<accession>A0A482VWQ3</accession>
<evidence type="ECO:0000313" key="4">
    <source>
        <dbReference type="EMBL" id="RZC36667.1"/>
    </source>
</evidence>
<dbReference type="PROSITE" id="PS50088">
    <property type="entry name" value="ANK_REPEAT"/>
    <property type="match status" value="3"/>
</dbReference>
<dbReference type="PRINTS" id="PR01415">
    <property type="entry name" value="ANKYRIN"/>
</dbReference>
<evidence type="ECO:0000256" key="1">
    <source>
        <dbReference type="ARBA" id="ARBA00022737"/>
    </source>
</evidence>
<reference evidence="4 5" key="1">
    <citation type="submission" date="2017-03" db="EMBL/GenBank/DDBJ databases">
        <title>Genome of the blue death feigning beetle - Asbolus verrucosus.</title>
        <authorList>
            <person name="Rider S.D."/>
        </authorList>
    </citation>
    <scope>NUCLEOTIDE SEQUENCE [LARGE SCALE GENOMIC DNA]</scope>
    <source>
        <strain evidence="4">Butters</strain>
        <tissue evidence="4">Head and leg muscle</tissue>
    </source>
</reference>
<dbReference type="InterPro" id="IPR036770">
    <property type="entry name" value="Ankyrin_rpt-contain_sf"/>
</dbReference>
<evidence type="ECO:0000256" key="2">
    <source>
        <dbReference type="ARBA" id="ARBA00023043"/>
    </source>
</evidence>
<dbReference type="Proteomes" id="UP000292052">
    <property type="component" value="Unassembled WGS sequence"/>
</dbReference>
<dbReference type="SUPFAM" id="SSF48403">
    <property type="entry name" value="Ankyrin repeat"/>
    <property type="match status" value="1"/>
</dbReference>
<proteinExistence type="predicted"/>
<dbReference type="PANTHER" id="PTHR24198">
    <property type="entry name" value="ANKYRIN REPEAT AND PROTEIN KINASE DOMAIN-CONTAINING PROTEIN"/>
    <property type="match status" value="1"/>
</dbReference>
<keyword evidence="5" id="KW-1185">Reference proteome</keyword>
<dbReference type="OrthoDB" id="19174at2759"/>
<dbReference type="Pfam" id="PF12796">
    <property type="entry name" value="Ank_2"/>
    <property type="match status" value="1"/>
</dbReference>
<dbReference type="SMART" id="SM00248">
    <property type="entry name" value="ANK"/>
    <property type="match status" value="5"/>
</dbReference>
<comment type="caution">
    <text evidence="4">The sequence shown here is derived from an EMBL/GenBank/DDBJ whole genome shotgun (WGS) entry which is preliminary data.</text>
</comment>
<feature type="repeat" description="ANK" evidence="3">
    <location>
        <begin position="131"/>
        <end position="153"/>
    </location>
</feature>
<evidence type="ECO:0000313" key="5">
    <source>
        <dbReference type="Proteomes" id="UP000292052"/>
    </source>
</evidence>
<feature type="repeat" description="ANK" evidence="3">
    <location>
        <begin position="102"/>
        <end position="130"/>
    </location>
</feature>